<dbReference type="GO" id="GO:0043130">
    <property type="term" value="F:ubiquitin binding"/>
    <property type="evidence" value="ECO:0007669"/>
    <property type="project" value="InterPro"/>
</dbReference>
<dbReference type="EMBL" id="CAJVPL010000238">
    <property type="protein sequence ID" value="CAG8470892.1"/>
    <property type="molecule type" value="Genomic_DNA"/>
</dbReference>
<feature type="compositionally biased region" description="Basic and acidic residues" evidence="9">
    <location>
        <begin position="1182"/>
        <end position="1191"/>
    </location>
</feature>
<keyword evidence="4 7" id="KW-0547">Nucleotide-binding</keyword>
<dbReference type="PROSITE" id="PS00108">
    <property type="entry name" value="PROTEIN_KINASE_ST"/>
    <property type="match status" value="1"/>
</dbReference>
<feature type="domain" description="Protein kinase" evidence="10">
    <location>
        <begin position="1643"/>
        <end position="1931"/>
    </location>
</feature>
<keyword evidence="3 8" id="KW-0808">Transferase</keyword>
<evidence type="ECO:0000256" key="7">
    <source>
        <dbReference type="PROSITE-ProRule" id="PRU10141"/>
    </source>
</evidence>
<feature type="region of interest" description="Disordered" evidence="9">
    <location>
        <begin position="1433"/>
        <end position="1465"/>
    </location>
</feature>
<dbReference type="NCBIfam" id="NF047352">
    <property type="entry name" value="P_loop_sacsin"/>
    <property type="match status" value="1"/>
</dbReference>
<evidence type="ECO:0000256" key="4">
    <source>
        <dbReference type="ARBA" id="ARBA00022741"/>
    </source>
</evidence>
<dbReference type="Gene3D" id="1.10.510.10">
    <property type="entry name" value="Transferase(Phosphotransferase) domain 1"/>
    <property type="match status" value="1"/>
</dbReference>
<dbReference type="PANTHER" id="PTHR47839:SF1">
    <property type="entry name" value="DOMAIN PROTEIN, PUTATIVE (AFU_ORTHOLOGUE AFUA_6G04830)-RELATED"/>
    <property type="match status" value="1"/>
</dbReference>
<evidence type="ECO:0000256" key="9">
    <source>
        <dbReference type="SAM" id="MobiDB-lite"/>
    </source>
</evidence>
<evidence type="ECO:0000259" key="11">
    <source>
        <dbReference type="PROSITE" id="PS51140"/>
    </source>
</evidence>
<name>A0A9N8Z7H3_9GLOM</name>
<evidence type="ECO:0000313" key="12">
    <source>
        <dbReference type="EMBL" id="CAG8470892.1"/>
    </source>
</evidence>
<dbReference type="SUPFAM" id="SSF56112">
    <property type="entry name" value="Protein kinase-like (PK-like)"/>
    <property type="match status" value="1"/>
</dbReference>
<dbReference type="Pfam" id="PF25794">
    <property type="entry name" value="SACS"/>
    <property type="match status" value="1"/>
</dbReference>
<dbReference type="PANTHER" id="PTHR47839">
    <property type="entry name" value="DOMAIN PROTEIN, PUTATIVE (AFU_ORTHOLOGUE AFUA_6G04830)-RELATED"/>
    <property type="match status" value="1"/>
</dbReference>
<dbReference type="GO" id="GO:0004707">
    <property type="term" value="F:MAP kinase activity"/>
    <property type="evidence" value="ECO:0007669"/>
    <property type="project" value="UniProtKB-EC"/>
</dbReference>
<evidence type="ECO:0000313" key="13">
    <source>
        <dbReference type="Proteomes" id="UP000789831"/>
    </source>
</evidence>
<evidence type="ECO:0000256" key="3">
    <source>
        <dbReference type="ARBA" id="ARBA00022679"/>
    </source>
</evidence>
<dbReference type="EC" id="2.7.11.24" evidence="1 8"/>
<protein>
    <recommendedName>
        <fullName evidence="1 8">Mitogen-activated protein kinase</fullName>
        <ecNumber evidence="1 8">2.7.11.24</ecNumber>
    </recommendedName>
</protein>
<dbReference type="InterPro" id="IPR036890">
    <property type="entry name" value="HATPase_C_sf"/>
</dbReference>
<feature type="binding site" evidence="7">
    <location>
        <position position="1673"/>
    </location>
    <ligand>
        <name>ATP</name>
        <dbReference type="ChEBI" id="CHEBI:30616"/>
    </ligand>
</feature>
<sequence length="1989" mass="227698">MSKISSLDSLRNQVLSNHAGEEKVEVNQRHLIDKILARYSAEFVVFRELMQNADDAKSSSVEIVFETQKNGVANARTNFKDKCVRILFKNNGFPFRPEDWNRLKKIAEGNPDEQKIGAFGVGFYSLFSVCEEPFVSSGGQGMAFYWRGDQLFAKRGPTDQLDQTWTTFLMDAREPAELPNPDQFGRFIATSLGFTGNLREVTVYYDNHKIVHLTKKMTEPRTMNIISGIDTHSPKKLFQLKSVDVKNVQLDVQRLVMPQSLLRSRIISIQDCSLESTTIFLRIANGYLDVRVSKEFSVEMERSTKKKPPSKTLIQMLFTGFDEHSSSSGGSDNIQNKKVIDIFKDLLPYPEQGRIFIGFPTHQTTGCCSHLAARVIPTVERESVDLVDKTLAVYNEEMLTMAGILSRLLYEDELSQISRMYREMIGPNLHHEDDAIKATKGWLQNRAAHALTHFTFKQSTPNPRVGNIIESIFFGCSNRSLSILSTTGVIPITDVRLPNQDMQTFIKYVPVVPTILLERCAPFFRKAKEQLNLIQELTVDDVFTELRSRRLSHDEIVALFKWWIIYCNKSGLYENNVKQLLHLATVQVPGGNHIALEKFQYFLNPKTIPPDSDVPTNMLPYPITKPFSKNDLEKFFGNFTELTLVTWAQSIFEKPELENSPFYSEKFLSTISRSWTTLSVNDQNIIRNLLNAKQCIPTKFGMKLPDQAYFQNVNLFRDLPVIHFQNQKGVSEKFLTHLGVRKHVELQIVFDRLISQGSWDHMQLVKYLASVDLKQIEKDRLKITPIWPREQLESEDDVTVDANGTVKTPRAIKRFVATGLYAPLVELRDLGLPIIEWKGKWQSNAKDAKFLLDMGLRVHPPLQEVLALASPPSQVQLRSKALHYFLEKFKEKYSTEYNNTLITQAFLPCTNKHDYARPSECFSDPACQVMGYRVLHQDLRPRARELGIREHPHRAQLLEKLSKDPPQNFARAKEIFEYLASQQGDFNSSDWNTLGLLHFIPVTRDKSQPNSITHINPFNCYFRGQDDSYADFFPHVNFGDRANNFLRSCGVKPEPSPTEFAQLLVRSSHEFLSNIGDNVEKYFNILRMIAANFNAIKQNAKLYNEMKRSAILLGISKLPKSGSNKVNQRNSIDGDMNEELIDQHQLAVAKNIFINDHAMYQRQLGSPRLSSSVQETYTPKGNPRDTKNSRELGERIRERAALFYHERNSNEFLRDVDWLQKKLKIREVDEIEVGMTLNPTKERRTEFTTACLLMDRGYGILSICGDLDYLDIGWMLGRQLYKKPKWNDHLLLNSLLTTPLQSLKRKGYPVDRILQAKKRAATEYMVKKTEATTTTSLFDPNSSTILLNRRQEQAAKSLSEMFPDCEPNFLRKSVAEARSNDLVNEVANKLLKENNYPKKTSAVDNNGNKPGWFDMVTKLIDNVGAYKQSISNIATTTSNQSSSPDNTRPEGTKPRTPAPVSPEKTKNLRNALRQAVNQCRPNSGSAINSEQKVEIVQESQETYCDILPGHSLNYVGLCNEIEVYVAKDLDAAAVINSPEIVQQLNRFVALLKDLGDVFQIHRKAIHIFYDTEGTTIAFNRDSSLFFNLRYYKGLHDTGNSELPTSEAFIYWFMTFSHELAHNFIKLHSSEHERKLNFNVGENYEVLDVVGEGAYGVVCSATHKPTGQKVAIKKITPFDHSMFCLRTLREIKLLRYFNHENIIAILDIVKPESLEKFTEVYLIQELMETDMHRVIRTQDLSDDHCQYFIYQTLRALKAMHSANVLHRDLKPSNLLLNANCDLKVCDFGLARSANTSDEHSGFMTEYVATRWYRAPEIMLTFKEYTKAIDVWSVGCILAEMLSGKPLFPGRDYHHQLTLILDVLGTPSMEDFYGIKSRRARDYIRSLPFKKRVPFTHMFPHANPLALDMLEKLLAFNPTKRITVEEALKHPYLEPYHDPDDEPAANPIPESFFDFDKQKDQLSKEQLKLCGDFLVTGSEAMALCDQPIEYQ</sequence>
<dbReference type="Proteomes" id="UP000789831">
    <property type="component" value="Unassembled WGS sequence"/>
</dbReference>
<dbReference type="InterPro" id="IPR003527">
    <property type="entry name" value="MAP_kinase_CS"/>
</dbReference>
<dbReference type="InterPro" id="IPR011009">
    <property type="entry name" value="Kinase-like_dom_sf"/>
</dbReference>
<dbReference type="PROSITE" id="PS01351">
    <property type="entry name" value="MAPK"/>
    <property type="match status" value="1"/>
</dbReference>
<dbReference type="GO" id="GO:0005524">
    <property type="term" value="F:ATP binding"/>
    <property type="evidence" value="ECO:0007669"/>
    <property type="project" value="UniProtKB-UniRule"/>
</dbReference>
<dbReference type="SUPFAM" id="SSF55874">
    <property type="entry name" value="ATPase domain of HSP90 chaperone/DNA topoisomerase II/histidine kinase"/>
    <property type="match status" value="1"/>
</dbReference>
<comment type="catalytic activity">
    <reaction evidence="8">
        <text>L-threonyl-[protein] + ATP = O-phospho-L-threonyl-[protein] + ADP + H(+)</text>
        <dbReference type="Rhea" id="RHEA:46608"/>
        <dbReference type="Rhea" id="RHEA-COMP:11060"/>
        <dbReference type="Rhea" id="RHEA-COMP:11605"/>
        <dbReference type="ChEBI" id="CHEBI:15378"/>
        <dbReference type="ChEBI" id="CHEBI:30013"/>
        <dbReference type="ChEBI" id="CHEBI:30616"/>
        <dbReference type="ChEBI" id="CHEBI:61977"/>
        <dbReference type="ChEBI" id="CHEBI:456216"/>
        <dbReference type="EC" id="2.7.11.24"/>
    </reaction>
</comment>
<dbReference type="SMART" id="SM00220">
    <property type="entry name" value="S_TKc"/>
    <property type="match status" value="1"/>
</dbReference>
<keyword evidence="13" id="KW-1185">Reference proteome</keyword>
<dbReference type="PROSITE" id="PS00107">
    <property type="entry name" value="PROTEIN_KINASE_ATP"/>
    <property type="match status" value="1"/>
</dbReference>
<evidence type="ECO:0000256" key="8">
    <source>
        <dbReference type="RuleBase" id="RU361165"/>
    </source>
</evidence>
<dbReference type="InterPro" id="IPR022155">
    <property type="entry name" value="DUF3684"/>
</dbReference>
<feature type="domain" description="CUE" evidence="11">
    <location>
        <begin position="1350"/>
        <end position="1395"/>
    </location>
</feature>
<dbReference type="FunFam" id="3.30.200.20:FF:000073">
    <property type="entry name" value="Mitogen-activated protein kinase"/>
    <property type="match status" value="1"/>
</dbReference>
<dbReference type="Pfam" id="PF12449">
    <property type="entry name" value="DUF3684"/>
    <property type="match status" value="2"/>
</dbReference>
<keyword evidence="8" id="KW-0460">Magnesium</keyword>
<evidence type="ECO:0000256" key="1">
    <source>
        <dbReference type="ARBA" id="ARBA00012411"/>
    </source>
</evidence>
<reference evidence="12" key="1">
    <citation type="submission" date="2021-06" db="EMBL/GenBank/DDBJ databases">
        <authorList>
            <person name="Kallberg Y."/>
            <person name="Tangrot J."/>
            <person name="Rosling A."/>
        </authorList>
    </citation>
    <scope>NUCLEOTIDE SEQUENCE</scope>
    <source>
        <strain evidence="12">MT106</strain>
    </source>
</reference>
<dbReference type="FunFam" id="1.10.510.10:FF:000040">
    <property type="entry name" value="Mitogen-activated protein kinase"/>
    <property type="match status" value="1"/>
</dbReference>
<dbReference type="InterPro" id="IPR017441">
    <property type="entry name" value="Protein_kinase_ATP_BS"/>
</dbReference>
<keyword evidence="6 7" id="KW-0067">ATP-binding</keyword>
<dbReference type="InterPro" id="IPR008271">
    <property type="entry name" value="Ser/Thr_kinase_AS"/>
</dbReference>
<dbReference type="CDD" id="cd07849">
    <property type="entry name" value="STKc_ERK1_2_like"/>
    <property type="match status" value="1"/>
</dbReference>
<dbReference type="PROSITE" id="PS51140">
    <property type="entry name" value="CUE"/>
    <property type="match status" value="1"/>
</dbReference>
<evidence type="ECO:0000256" key="6">
    <source>
        <dbReference type="ARBA" id="ARBA00022840"/>
    </source>
</evidence>
<comment type="cofactor">
    <cofactor evidence="8">
        <name>Mg(2+)</name>
        <dbReference type="ChEBI" id="CHEBI:18420"/>
    </cofactor>
</comment>
<feature type="compositionally biased region" description="Polar residues" evidence="9">
    <location>
        <begin position="1433"/>
        <end position="1446"/>
    </location>
</feature>
<evidence type="ECO:0000259" key="10">
    <source>
        <dbReference type="PROSITE" id="PS50011"/>
    </source>
</evidence>
<comment type="similarity">
    <text evidence="8">Belongs to the protein kinase superfamily. Ser/Thr protein kinase family. MAP kinase subfamily.</text>
</comment>
<evidence type="ECO:0000256" key="5">
    <source>
        <dbReference type="ARBA" id="ARBA00022777"/>
    </source>
</evidence>
<dbReference type="Gene3D" id="3.30.565.10">
    <property type="entry name" value="Histidine kinase-like ATPase, C-terminal domain"/>
    <property type="match status" value="1"/>
</dbReference>
<dbReference type="Gene3D" id="3.30.200.20">
    <property type="entry name" value="Phosphorylase Kinase, domain 1"/>
    <property type="match status" value="1"/>
</dbReference>
<organism evidence="12 13">
    <name type="scientific">Ambispora gerdemannii</name>
    <dbReference type="NCBI Taxonomy" id="144530"/>
    <lineage>
        <taxon>Eukaryota</taxon>
        <taxon>Fungi</taxon>
        <taxon>Fungi incertae sedis</taxon>
        <taxon>Mucoromycota</taxon>
        <taxon>Glomeromycotina</taxon>
        <taxon>Glomeromycetes</taxon>
        <taxon>Archaeosporales</taxon>
        <taxon>Ambisporaceae</taxon>
        <taxon>Ambispora</taxon>
    </lineage>
</organism>
<comment type="caution">
    <text evidence="12">The sequence shown here is derived from an EMBL/GenBank/DDBJ whole genome shotgun (WGS) entry which is preliminary data.</text>
</comment>
<dbReference type="InterPro" id="IPR003892">
    <property type="entry name" value="CUE"/>
</dbReference>
<comment type="activity regulation">
    <text evidence="8">Activated by threonine and tyrosine phosphorylation.</text>
</comment>
<feature type="compositionally biased region" description="Polar residues" evidence="9">
    <location>
        <begin position="1168"/>
        <end position="1179"/>
    </location>
</feature>
<feature type="region of interest" description="Disordered" evidence="9">
    <location>
        <begin position="1165"/>
        <end position="1191"/>
    </location>
</feature>
<keyword evidence="2 8" id="KW-0723">Serine/threonine-protein kinase</keyword>
<proteinExistence type="inferred from homology"/>
<dbReference type="PROSITE" id="PS50011">
    <property type="entry name" value="PROTEIN_KINASE_DOM"/>
    <property type="match status" value="1"/>
</dbReference>
<accession>A0A9N8Z7H3</accession>
<dbReference type="Pfam" id="PF00069">
    <property type="entry name" value="Pkinase"/>
    <property type="match status" value="1"/>
</dbReference>
<dbReference type="InterPro" id="IPR058210">
    <property type="entry name" value="SACS/Nov_dom"/>
</dbReference>
<dbReference type="OrthoDB" id="10031156at2759"/>
<gene>
    <name evidence="12" type="ORF">AGERDE_LOCUS2733</name>
</gene>
<evidence type="ECO:0000256" key="2">
    <source>
        <dbReference type="ARBA" id="ARBA00022527"/>
    </source>
</evidence>
<dbReference type="InterPro" id="IPR000719">
    <property type="entry name" value="Prot_kinase_dom"/>
</dbReference>
<keyword evidence="5 8" id="KW-0418">Kinase</keyword>